<keyword evidence="2" id="KW-1185">Reference proteome</keyword>
<accession>A0AAE1DPF6</accession>
<name>A0AAE1DPF6_9GAST</name>
<sequence length="90" mass="10169">MDLPNLGVSGRTLYLHIHRMMDMPWADALSPQPSDDGHAMVTDMDLPNIGVSGRTLYLHIHRMMDMPWLLTWIYRTLGYQGGRSISTAIG</sequence>
<proteinExistence type="predicted"/>
<reference evidence="1" key="1">
    <citation type="journal article" date="2023" name="G3 (Bethesda)">
        <title>A reference genome for the long-term kleptoplast-retaining sea slug Elysia crispata morphotype clarki.</title>
        <authorList>
            <person name="Eastman K.E."/>
            <person name="Pendleton A.L."/>
            <person name="Shaikh M.A."/>
            <person name="Suttiyut T."/>
            <person name="Ogas R."/>
            <person name="Tomko P."/>
            <person name="Gavelis G."/>
            <person name="Widhalm J.R."/>
            <person name="Wisecaver J.H."/>
        </authorList>
    </citation>
    <scope>NUCLEOTIDE SEQUENCE</scope>
    <source>
        <strain evidence="1">ECLA1</strain>
    </source>
</reference>
<dbReference type="Proteomes" id="UP001283361">
    <property type="component" value="Unassembled WGS sequence"/>
</dbReference>
<dbReference type="EMBL" id="JAWDGP010003173">
    <property type="protein sequence ID" value="KAK3776878.1"/>
    <property type="molecule type" value="Genomic_DNA"/>
</dbReference>
<gene>
    <name evidence="1" type="ORF">RRG08_024651</name>
</gene>
<protein>
    <submittedName>
        <fullName evidence="1">Uncharacterized protein</fullName>
    </submittedName>
</protein>
<organism evidence="1 2">
    <name type="scientific">Elysia crispata</name>
    <name type="common">lettuce slug</name>
    <dbReference type="NCBI Taxonomy" id="231223"/>
    <lineage>
        <taxon>Eukaryota</taxon>
        <taxon>Metazoa</taxon>
        <taxon>Spiralia</taxon>
        <taxon>Lophotrochozoa</taxon>
        <taxon>Mollusca</taxon>
        <taxon>Gastropoda</taxon>
        <taxon>Heterobranchia</taxon>
        <taxon>Euthyneura</taxon>
        <taxon>Panpulmonata</taxon>
        <taxon>Sacoglossa</taxon>
        <taxon>Placobranchoidea</taxon>
        <taxon>Plakobranchidae</taxon>
        <taxon>Elysia</taxon>
    </lineage>
</organism>
<evidence type="ECO:0000313" key="2">
    <source>
        <dbReference type="Proteomes" id="UP001283361"/>
    </source>
</evidence>
<comment type="caution">
    <text evidence="1">The sequence shown here is derived from an EMBL/GenBank/DDBJ whole genome shotgun (WGS) entry which is preliminary data.</text>
</comment>
<evidence type="ECO:0000313" key="1">
    <source>
        <dbReference type="EMBL" id="KAK3776878.1"/>
    </source>
</evidence>
<dbReference type="AlphaFoldDB" id="A0AAE1DPF6"/>